<proteinExistence type="predicted"/>
<dbReference type="Proteomes" id="UP000073492">
    <property type="component" value="Unassembled WGS sequence"/>
</dbReference>
<evidence type="ECO:0000313" key="2">
    <source>
        <dbReference type="EMBL" id="KXT12265.1"/>
    </source>
</evidence>
<protein>
    <submittedName>
        <fullName evidence="2">Uncharacterized protein</fullName>
    </submittedName>
</protein>
<name>A0A139ICE2_9PEZI</name>
<keyword evidence="3" id="KW-1185">Reference proteome</keyword>
<sequence length="67" mass="7429">MQSPAQTAVGGIKQEQRPPVAKQQHPEQQHQYQHQSPGVVDLPALQCDYVEMDATPKVPQEKHSEGS</sequence>
<evidence type="ECO:0000313" key="3">
    <source>
        <dbReference type="Proteomes" id="UP000073492"/>
    </source>
</evidence>
<dbReference type="EMBL" id="LFZO01000158">
    <property type="protein sequence ID" value="KXT12265.1"/>
    <property type="molecule type" value="Genomic_DNA"/>
</dbReference>
<comment type="caution">
    <text evidence="2">The sequence shown here is derived from an EMBL/GenBank/DDBJ whole genome shotgun (WGS) entry which is preliminary data.</text>
</comment>
<reference evidence="2 3" key="1">
    <citation type="submission" date="2015-07" db="EMBL/GenBank/DDBJ databases">
        <title>Comparative genomics of the Sigatoka disease complex on banana suggests a link between parallel evolutionary changes in Pseudocercospora fijiensis and Pseudocercospora eumusae and increased virulence on the banana host.</title>
        <authorList>
            <person name="Chang T.-C."/>
            <person name="Salvucci A."/>
            <person name="Crous P.W."/>
            <person name="Stergiopoulos I."/>
        </authorList>
    </citation>
    <scope>NUCLEOTIDE SEQUENCE [LARGE SCALE GENOMIC DNA]</scope>
    <source>
        <strain evidence="2 3">CBS 116634</strain>
    </source>
</reference>
<dbReference type="AlphaFoldDB" id="A0A139ICE2"/>
<organism evidence="2 3">
    <name type="scientific">Pseudocercospora musae</name>
    <dbReference type="NCBI Taxonomy" id="113226"/>
    <lineage>
        <taxon>Eukaryota</taxon>
        <taxon>Fungi</taxon>
        <taxon>Dikarya</taxon>
        <taxon>Ascomycota</taxon>
        <taxon>Pezizomycotina</taxon>
        <taxon>Dothideomycetes</taxon>
        <taxon>Dothideomycetidae</taxon>
        <taxon>Mycosphaerellales</taxon>
        <taxon>Mycosphaerellaceae</taxon>
        <taxon>Pseudocercospora</taxon>
    </lineage>
</organism>
<evidence type="ECO:0000256" key="1">
    <source>
        <dbReference type="SAM" id="MobiDB-lite"/>
    </source>
</evidence>
<feature type="region of interest" description="Disordered" evidence="1">
    <location>
        <begin position="1"/>
        <end position="40"/>
    </location>
</feature>
<accession>A0A139ICE2</accession>
<gene>
    <name evidence="2" type="ORF">AC579_2046</name>
</gene>